<evidence type="ECO:0000313" key="2">
    <source>
        <dbReference type="Proteomes" id="UP000006427"/>
    </source>
</evidence>
<gene>
    <name evidence="1" type="ORF">Dpep_0393</name>
</gene>
<dbReference type="PaxDb" id="469381-Dpep_0393"/>
<reference evidence="1 2" key="1">
    <citation type="journal article" date="2010" name="Stand. Genomic Sci.">
        <title>Permanent draft genome sequence of Dethiosulfovibrio peptidovorans type strain (SEBR 4207).</title>
        <authorList>
            <person name="Labutti K."/>
            <person name="Mayilraj S."/>
            <person name="Clum A."/>
            <person name="Lucas S."/>
            <person name="Glavina Del Rio T."/>
            <person name="Nolan M."/>
            <person name="Tice H."/>
            <person name="Cheng J.F."/>
            <person name="Pitluck S."/>
            <person name="Liolios K."/>
            <person name="Ivanova N."/>
            <person name="Mavromatis K."/>
            <person name="Mikhailova N."/>
            <person name="Pati A."/>
            <person name="Goodwin L."/>
            <person name="Chen A."/>
            <person name="Palaniappan K."/>
            <person name="Land M."/>
            <person name="Hauser L."/>
            <person name="Chang Y.J."/>
            <person name="Jeffries C.D."/>
            <person name="Rohde M."/>
            <person name="Spring S."/>
            <person name="Goker M."/>
            <person name="Woyke T."/>
            <person name="Bristow J."/>
            <person name="Eisen J.A."/>
            <person name="Markowitz V."/>
            <person name="Hugenholtz P."/>
            <person name="Kyrpides N.C."/>
            <person name="Klenk H.P."/>
            <person name="Lapidus A."/>
        </authorList>
    </citation>
    <scope>NUCLEOTIDE SEQUENCE [LARGE SCALE GENOMIC DNA]</scope>
    <source>
        <strain evidence="1 2">DSM 11002</strain>
    </source>
</reference>
<dbReference type="AlphaFoldDB" id="D2Z496"/>
<evidence type="ECO:0000313" key="1">
    <source>
        <dbReference type="EMBL" id="EFC90425.1"/>
    </source>
</evidence>
<dbReference type="RefSeq" id="WP_005659130.1">
    <property type="nucleotide sequence ID" value="NZ_ABTR02000001.1"/>
</dbReference>
<protein>
    <submittedName>
        <fullName evidence="1">Uncharacterized protein</fullName>
    </submittedName>
</protein>
<name>D2Z496_9BACT</name>
<accession>D2Z496</accession>
<dbReference type="STRING" id="469381.Dpep_0393"/>
<organism evidence="1 2">
    <name type="scientific">Dethiosulfovibrio peptidovorans DSM 11002</name>
    <dbReference type="NCBI Taxonomy" id="469381"/>
    <lineage>
        <taxon>Bacteria</taxon>
        <taxon>Thermotogati</taxon>
        <taxon>Synergistota</taxon>
        <taxon>Synergistia</taxon>
        <taxon>Synergistales</taxon>
        <taxon>Dethiosulfovibrionaceae</taxon>
        <taxon>Dethiosulfovibrio</taxon>
    </lineage>
</organism>
<dbReference type="Proteomes" id="UP000006427">
    <property type="component" value="Unassembled WGS sequence"/>
</dbReference>
<comment type="caution">
    <text evidence="1">The sequence shown here is derived from an EMBL/GenBank/DDBJ whole genome shotgun (WGS) entry which is preliminary data.</text>
</comment>
<dbReference type="EMBL" id="ABTR02000001">
    <property type="protein sequence ID" value="EFC90425.1"/>
    <property type="molecule type" value="Genomic_DNA"/>
</dbReference>
<sequence>MKIKDRRLSSIAGLVALVAEQLPDGIKRLEGGAPEPDWVTFIEALEGTPENVHVQRSGGSTEAERRVFTMDKVEEVLSSCGGWEEILEAIRWYRRVSPLDWRIYTSYIRVRSFPRSSLSIGMTVAALCERLGVDRKTVIARRKLVPEAIATVVIDPDIRGMAELEGGRVWLVLRTDE</sequence>
<keyword evidence="2" id="KW-1185">Reference proteome</keyword>
<proteinExistence type="predicted"/>